<gene>
    <name evidence="21" type="ORF">JQV55_08190</name>
</gene>
<dbReference type="EMBL" id="JAFBRM010000002">
    <property type="protein sequence ID" value="MBM1713537.1"/>
    <property type="molecule type" value="Genomic_DNA"/>
</dbReference>
<dbReference type="GO" id="GO:0005524">
    <property type="term" value="F:ATP binding"/>
    <property type="evidence" value="ECO:0007669"/>
    <property type="project" value="UniProtKB-KW"/>
</dbReference>
<feature type="coiled-coil region" evidence="16">
    <location>
        <begin position="225"/>
        <end position="281"/>
    </location>
</feature>
<evidence type="ECO:0000256" key="15">
    <source>
        <dbReference type="ARBA" id="ARBA00051245"/>
    </source>
</evidence>
<dbReference type="GO" id="GO:0005886">
    <property type="term" value="C:plasma membrane"/>
    <property type="evidence" value="ECO:0007669"/>
    <property type="project" value="UniProtKB-SubCell"/>
</dbReference>
<dbReference type="PANTHER" id="PTHR32309:SF13">
    <property type="entry name" value="FERRIC ENTEROBACTIN TRANSPORT PROTEIN FEPE"/>
    <property type="match status" value="1"/>
</dbReference>
<evidence type="ECO:0000256" key="16">
    <source>
        <dbReference type="SAM" id="Coils"/>
    </source>
</evidence>
<evidence type="ECO:0000256" key="17">
    <source>
        <dbReference type="SAM" id="Phobius"/>
    </source>
</evidence>
<evidence type="ECO:0000256" key="4">
    <source>
        <dbReference type="ARBA" id="ARBA00011903"/>
    </source>
</evidence>
<keyword evidence="13 17" id="KW-0472">Membrane</keyword>
<evidence type="ECO:0000256" key="7">
    <source>
        <dbReference type="ARBA" id="ARBA00022679"/>
    </source>
</evidence>
<dbReference type="InterPro" id="IPR005702">
    <property type="entry name" value="Wzc-like_C"/>
</dbReference>
<evidence type="ECO:0000256" key="1">
    <source>
        <dbReference type="ARBA" id="ARBA00004429"/>
    </source>
</evidence>
<feature type="domain" description="Polysaccharide chain length determinant N-terminal" evidence="18">
    <location>
        <begin position="18"/>
        <end position="110"/>
    </location>
</feature>
<dbReference type="Gene3D" id="3.40.50.300">
    <property type="entry name" value="P-loop containing nucleotide triphosphate hydrolases"/>
    <property type="match status" value="1"/>
</dbReference>
<keyword evidence="22" id="KW-1185">Reference proteome</keyword>
<organism evidence="21 22">
    <name type="scientific">Sulfitobacter geojensis</name>
    <dbReference type="NCBI Taxonomy" id="1342299"/>
    <lineage>
        <taxon>Bacteria</taxon>
        <taxon>Pseudomonadati</taxon>
        <taxon>Pseudomonadota</taxon>
        <taxon>Alphaproteobacteria</taxon>
        <taxon>Rhodobacterales</taxon>
        <taxon>Roseobacteraceae</taxon>
        <taxon>Sulfitobacter</taxon>
    </lineage>
</organism>
<evidence type="ECO:0000256" key="10">
    <source>
        <dbReference type="ARBA" id="ARBA00022777"/>
    </source>
</evidence>
<dbReference type="InterPro" id="IPR032807">
    <property type="entry name" value="GNVR"/>
</dbReference>
<reference evidence="21 22" key="1">
    <citation type="submission" date="2021-01" db="EMBL/GenBank/DDBJ databases">
        <title>Diatom-associated Roseobacters Show Island Model of Population Structure.</title>
        <authorList>
            <person name="Qu L."/>
            <person name="Feng X."/>
            <person name="Chen Y."/>
            <person name="Li L."/>
            <person name="Wang X."/>
            <person name="Hu Z."/>
            <person name="Wang H."/>
            <person name="Luo H."/>
        </authorList>
    </citation>
    <scope>NUCLEOTIDE SEQUENCE [LARGE SCALE GENOMIC DNA]</scope>
    <source>
        <strain evidence="21 22">TR60-84</strain>
    </source>
</reference>
<evidence type="ECO:0000256" key="6">
    <source>
        <dbReference type="ARBA" id="ARBA00022519"/>
    </source>
</evidence>
<evidence type="ECO:0000256" key="14">
    <source>
        <dbReference type="ARBA" id="ARBA00023137"/>
    </source>
</evidence>
<evidence type="ECO:0000256" key="2">
    <source>
        <dbReference type="ARBA" id="ARBA00007316"/>
    </source>
</evidence>
<feature type="transmembrane region" description="Helical" evidence="17">
    <location>
        <begin position="34"/>
        <end position="52"/>
    </location>
</feature>
<dbReference type="InterPro" id="IPR050445">
    <property type="entry name" value="Bact_polysacc_biosynth/exp"/>
</dbReference>
<feature type="domain" description="Tyrosine-protein kinase G-rich" evidence="20">
    <location>
        <begin position="372"/>
        <end position="447"/>
    </location>
</feature>
<evidence type="ECO:0000259" key="20">
    <source>
        <dbReference type="Pfam" id="PF13807"/>
    </source>
</evidence>
<dbReference type="NCBIfam" id="TIGR01007">
    <property type="entry name" value="eps_fam"/>
    <property type="match status" value="1"/>
</dbReference>
<dbReference type="SUPFAM" id="SSF52540">
    <property type="entry name" value="P-loop containing nucleoside triphosphate hydrolases"/>
    <property type="match status" value="1"/>
</dbReference>
<keyword evidence="7 21" id="KW-0808">Transferase</keyword>
<keyword evidence="10" id="KW-0418">Kinase</keyword>
<evidence type="ECO:0000313" key="21">
    <source>
        <dbReference type="EMBL" id="MBM1713537.1"/>
    </source>
</evidence>
<dbReference type="InterPro" id="IPR003856">
    <property type="entry name" value="LPS_length_determ_N"/>
</dbReference>
<accession>A0AAE2VXD7</accession>
<dbReference type="PANTHER" id="PTHR32309">
    <property type="entry name" value="TYROSINE-PROTEIN KINASE"/>
    <property type="match status" value="1"/>
</dbReference>
<comment type="similarity">
    <text evidence="3">Belongs to the etk/wzc family.</text>
</comment>
<protein>
    <recommendedName>
        <fullName evidence="4">non-specific protein-tyrosine kinase</fullName>
        <ecNumber evidence="4">2.7.10.2</ecNumber>
    </recommendedName>
</protein>
<dbReference type="Pfam" id="PF13614">
    <property type="entry name" value="AAA_31"/>
    <property type="match status" value="1"/>
</dbReference>
<keyword evidence="14" id="KW-0829">Tyrosine-protein kinase</keyword>
<comment type="subcellular location">
    <subcellularLocation>
        <location evidence="1">Cell inner membrane</location>
        <topology evidence="1">Multi-pass membrane protein</topology>
    </subcellularLocation>
</comment>
<dbReference type="Pfam" id="PF02706">
    <property type="entry name" value="Wzz"/>
    <property type="match status" value="1"/>
</dbReference>
<dbReference type="AlphaFoldDB" id="A0AAE2VXD7"/>
<evidence type="ECO:0000259" key="19">
    <source>
        <dbReference type="Pfam" id="PF13614"/>
    </source>
</evidence>
<dbReference type="InterPro" id="IPR027417">
    <property type="entry name" value="P-loop_NTPase"/>
</dbReference>
<dbReference type="InterPro" id="IPR025669">
    <property type="entry name" value="AAA_dom"/>
</dbReference>
<dbReference type="RefSeq" id="WP_203241926.1">
    <property type="nucleotide sequence ID" value="NZ_JAFBRH010000002.1"/>
</dbReference>
<feature type="coiled-coil region" evidence="16">
    <location>
        <begin position="334"/>
        <end position="382"/>
    </location>
</feature>
<evidence type="ECO:0000256" key="9">
    <source>
        <dbReference type="ARBA" id="ARBA00022741"/>
    </source>
</evidence>
<evidence type="ECO:0000256" key="5">
    <source>
        <dbReference type="ARBA" id="ARBA00022475"/>
    </source>
</evidence>
<evidence type="ECO:0000256" key="12">
    <source>
        <dbReference type="ARBA" id="ARBA00022989"/>
    </source>
</evidence>
<comment type="catalytic activity">
    <reaction evidence="15">
        <text>L-tyrosyl-[protein] + ATP = O-phospho-L-tyrosyl-[protein] + ADP + H(+)</text>
        <dbReference type="Rhea" id="RHEA:10596"/>
        <dbReference type="Rhea" id="RHEA-COMP:10136"/>
        <dbReference type="Rhea" id="RHEA-COMP:20101"/>
        <dbReference type="ChEBI" id="CHEBI:15378"/>
        <dbReference type="ChEBI" id="CHEBI:30616"/>
        <dbReference type="ChEBI" id="CHEBI:46858"/>
        <dbReference type="ChEBI" id="CHEBI:61978"/>
        <dbReference type="ChEBI" id="CHEBI:456216"/>
        <dbReference type="EC" id="2.7.10.2"/>
    </reaction>
</comment>
<evidence type="ECO:0000256" key="13">
    <source>
        <dbReference type="ARBA" id="ARBA00023136"/>
    </source>
</evidence>
<evidence type="ECO:0000256" key="11">
    <source>
        <dbReference type="ARBA" id="ARBA00022840"/>
    </source>
</evidence>
<comment type="similarity">
    <text evidence="2">Belongs to the CpsD/CapB family.</text>
</comment>
<dbReference type="GO" id="GO:0004715">
    <property type="term" value="F:non-membrane spanning protein tyrosine kinase activity"/>
    <property type="evidence" value="ECO:0007669"/>
    <property type="project" value="UniProtKB-EC"/>
</dbReference>
<keyword evidence="5" id="KW-1003">Cell membrane</keyword>
<evidence type="ECO:0000313" key="22">
    <source>
        <dbReference type="Proteomes" id="UP000732193"/>
    </source>
</evidence>
<keyword evidence="11" id="KW-0067">ATP-binding</keyword>
<dbReference type="CDD" id="cd05387">
    <property type="entry name" value="BY-kinase"/>
    <property type="match status" value="1"/>
</dbReference>
<keyword evidence="9" id="KW-0547">Nucleotide-binding</keyword>
<dbReference type="EC" id="2.7.10.2" evidence="4"/>
<comment type="caution">
    <text evidence="21">The sequence shown here is derived from an EMBL/GenBank/DDBJ whole genome shotgun (WGS) entry which is preliminary data.</text>
</comment>
<keyword evidence="12 17" id="KW-1133">Transmembrane helix</keyword>
<feature type="domain" description="AAA" evidence="19">
    <location>
        <begin position="525"/>
        <end position="659"/>
    </location>
</feature>
<evidence type="ECO:0000256" key="8">
    <source>
        <dbReference type="ARBA" id="ARBA00022692"/>
    </source>
</evidence>
<evidence type="ECO:0000256" key="3">
    <source>
        <dbReference type="ARBA" id="ARBA00008883"/>
    </source>
</evidence>
<name>A0AAE2VXD7_9RHOB</name>
<keyword evidence="16" id="KW-0175">Coiled coil</keyword>
<keyword evidence="8 17" id="KW-0812">Transmembrane</keyword>
<sequence>MTPAQPLDRTSFETNGQDEIDLSQLARTLWRGKLLIILSAVVCLLIGIWYAYFQAVPVYTSKAIVALESRQEQVVDIESVVTGLSGDQATINTEVEVIRSRGLIEKLVLELDLLADPEFNASLRPKSNFSIGAAVGFIRGILGSPVEERVIDPRGELDAVIDNVLKSISIANVRQSYVFSITAITQHPTKSAKIANTLANLYILEQLETKFNATQQATSWLTDRVAELQIQLEKSEAEVKDFNASAQLVSPEALTGLNRQIKDLRDRLRETTAVKEAADARLIQLKTIAEGDDVEAIANAVNDPTLNRVLQLMQASGDSNPDRAAFDARLNQVLTRAELEATRSSSQIDALQNSIAEQERQIEDQSSDLVQLQQLQREAEASRLIYEFFLNRLKETSVQAGIQQADSRVLSDAVVPLSPSAPRKSMILALSMMLGLMAGSGFVLLREFAQNTFREASELESRTGYTVIGQVPSIPARRRKNVLKYLTDKPTSAAAEAIRNLRTSVLLSNIDNPPQIIMSTSSIPGEGKTTQSLALTQNLTGLGKRVLLIEGDIRRRVFSQYFDIADQPGLVSVLSGNTQLSESAIRIDELGADVLLGEKAKTNAADIFSSERFADFLNHARELYDYIIIDTPPVLAVPDARIIGKSVDAVIYTVKWDSTSHRQVREGIRAFEDVNIRIAGLVLGQISSRGMKRYGYGDSYGAYSAYYDN</sequence>
<keyword evidence="6" id="KW-0997">Cell inner membrane</keyword>
<dbReference type="Pfam" id="PF13807">
    <property type="entry name" value="GNVR"/>
    <property type="match status" value="1"/>
</dbReference>
<dbReference type="Proteomes" id="UP000732193">
    <property type="component" value="Unassembled WGS sequence"/>
</dbReference>
<proteinExistence type="inferred from homology"/>
<evidence type="ECO:0000259" key="18">
    <source>
        <dbReference type="Pfam" id="PF02706"/>
    </source>
</evidence>